<dbReference type="InterPro" id="IPR001506">
    <property type="entry name" value="Peptidase_M12A"/>
</dbReference>
<accession>A0A0N5A4H2</accession>
<evidence type="ECO:0000256" key="2">
    <source>
        <dbReference type="ARBA" id="ARBA00022723"/>
    </source>
</evidence>
<dbReference type="PROSITE" id="PS01186">
    <property type="entry name" value="EGF_2"/>
    <property type="match status" value="1"/>
</dbReference>
<reference evidence="9" key="1">
    <citation type="submission" date="2017-02" db="UniProtKB">
        <authorList>
            <consortium name="WormBaseParasite"/>
        </authorList>
    </citation>
    <scope>IDENTIFICATION</scope>
</reference>
<evidence type="ECO:0000313" key="8">
    <source>
        <dbReference type="Proteomes" id="UP000038045"/>
    </source>
</evidence>
<keyword evidence="1 6" id="KW-0645">Protease</keyword>
<dbReference type="EC" id="3.4.24.-" evidence="6"/>
<dbReference type="GO" id="GO:0006508">
    <property type="term" value="P:proteolysis"/>
    <property type="evidence" value="ECO:0007669"/>
    <property type="project" value="UniProtKB-KW"/>
</dbReference>
<dbReference type="SUPFAM" id="SSF55486">
    <property type="entry name" value="Metalloproteases ('zincins'), catalytic domain"/>
    <property type="match status" value="1"/>
</dbReference>
<dbReference type="PRINTS" id="PR00480">
    <property type="entry name" value="ASTACIN"/>
</dbReference>
<dbReference type="GO" id="GO:0004222">
    <property type="term" value="F:metalloendopeptidase activity"/>
    <property type="evidence" value="ECO:0007669"/>
    <property type="project" value="UniProtKB-UniRule"/>
</dbReference>
<evidence type="ECO:0000256" key="1">
    <source>
        <dbReference type="ARBA" id="ARBA00022670"/>
    </source>
</evidence>
<keyword evidence="5 6" id="KW-0482">Metalloprotease</keyword>
<feature type="domain" description="EGF-like" evidence="7">
    <location>
        <begin position="262"/>
        <end position="273"/>
    </location>
</feature>
<evidence type="ECO:0000256" key="5">
    <source>
        <dbReference type="ARBA" id="ARBA00023049"/>
    </source>
</evidence>
<keyword evidence="3 6" id="KW-0378">Hydrolase</keyword>
<proteinExistence type="predicted"/>
<dbReference type="InterPro" id="IPR000742">
    <property type="entry name" value="EGF"/>
</dbReference>
<evidence type="ECO:0000256" key="4">
    <source>
        <dbReference type="ARBA" id="ARBA00022833"/>
    </source>
</evidence>
<dbReference type="WBParaSite" id="PTRK_0001653400.1">
    <property type="protein sequence ID" value="PTRK_0001653400.1"/>
    <property type="gene ID" value="PTRK_0001653400"/>
</dbReference>
<keyword evidence="2 6" id="KW-0479">Metal-binding</keyword>
<evidence type="ECO:0000256" key="3">
    <source>
        <dbReference type="ARBA" id="ARBA00022801"/>
    </source>
</evidence>
<dbReference type="InterPro" id="IPR024079">
    <property type="entry name" value="MetalloPept_cat_dom_sf"/>
</dbReference>
<protein>
    <recommendedName>
        <fullName evidence="6">Metalloendopeptidase</fullName>
        <ecNumber evidence="6">3.4.24.-</ecNumber>
    </recommendedName>
</protein>
<dbReference type="PANTHER" id="PTHR10127:SF780">
    <property type="entry name" value="METALLOENDOPEPTIDASE"/>
    <property type="match status" value="1"/>
</dbReference>
<dbReference type="Gene3D" id="3.40.390.10">
    <property type="entry name" value="Collagenase (Catalytic Domain)"/>
    <property type="match status" value="1"/>
</dbReference>
<keyword evidence="4 6" id="KW-0862">Zinc</keyword>
<dbReference type="PANTHER" id="PTHR10127">
    <property type="entry name" value="DISCOIDIN, CUB, EGF, LAMININ , AND ZINC METALLOPROTEASE DOMAIN CONTAINING"/>
    <property type="match status" value="1"/>
</dbReference>
<name>A0A0N5A4H2_PARTI</name>
<keyword evidence="8" id="KW-1185">Reference proteome</keyword>
<dbReference type="Proteomes" id="UP000038045">
    <property type="component" value="Unplaced"/>
</dbReference>
<evidence type="ECO:0000313" key="9">
    <source>
        <dbReference type="WBParaSite" id="PTRK_0001653400.1"/>
    </source>
</evidence>
<dbReference type="GO" id="GO:0046872">
    <property type="term" value="F:metal ion binding"/>
    <property type="evidence" value="ECO:0007669"/>
    <property type="project" value="UniProtKB-KW"/>
</dbReference>
<organism evidence="8 9">
    <name type="scientific">Parastrongyloides trichosuri</name>
    <name type="common">Possum-specific nematode worm</name>
    <dbReference type="NCBI Taxonomy" id="131310"/>
    <lineage>
        <taxon>Eukaryota</taxon>
        <taxon>Metazoa</taxon>
        <taxon>Ecdysozoa</taxon>
        <taxon>Nematoda</taxon>
        <taxon>Chromadorea</taxon>
        <taxon>Rhabditida</taxon>
        <taxon>Tylenchina</taxon>
        <taxon>Panagrolaimomorpha</taxon>
        <taxon>Strongyloidoidea</taxon>
        <taxon>Strongyloididae</taxon>
        <taxon>Parastrongyloides</taxon>
    </lineage>
</organism>
<evidence type="ECO:0000259" key="7">
    <source>
        <dbReference type="PROSITE" id="PS01186"/>
    </source>
</evidence>
<comment type="cofactor">
    <cofactor evidence="6">
        <name>Zn(2+)</name>
        <dbReference type="ChEBI" id="CHEBI:29105"/>
    </cofactor>
    <text evidence="6">Binds 1 zinc ion per subunit.</text>
</comment>
<dbReference type="Pfam" id="PF01400">
    <property type="entry name" value="Astacin"/>
    <property type="match status" value="1"/>
</dbReference>
<evidence type="ECO:0000256" key="6">
    <source>
        <dbReference type="RuleBase" id="RU361183"/>
    </source>
</evidence>
<dbReference type="AlphaFoldDB" id="A0A0N5A4H2"/>
<sequence length="415" mass="48843">MLINNKIKIRLNIFLLFIIQLFYLSTVTQKQHNSFPKPTEPIKWNNQIPYWVNVLSDADFITGFLKKIEKHTCLQFIKHTNYFDNQKGLHFIRVEDYTRAEHIGPFPNKNIVNVYVKYNWDAVHNKGLIESAIHNALGAVPENNRCDRDKYITVYKDRMKEQYKNFFELNNYSCPFLKGISYDYGSITHDTCWEKEIDPTIGAIFRAKHFPDFYQRTMGHKEFATFNDYKMLNYILCSDKCKPPKIKCYFGGYPNPKNCSQCLCPPGFTGDDCIYIVTKVEHITWRAYPYKESEIIYTQNEIKRWGDSSSYSRYLYITAPIGKKVWFHHIESQACKWGKQYCISGRGHEIRYRADKGPMGICLCDSIYWKFPVVSEDNLMVVYYNGMCNWHLLIFEYATCGEKVDCNGVKNSGYD</sequence>